<feature type="transmembrane region" description="Helical" evidence="1">
    <location>
        <begin position="21"/>
        <end position="45"/>
    </location>
</feature>
<gene>
    <name evidence="2" type="ORF">GCM10025778_15010</name>
</gene>
<sequence>MYFLQRLLFGLALWTARRVPIPCALAIAMAFHIVQLCMTLILIGGRGRLDSGVRADFVEPVAIVLVPVHLLLGGASFLIIRKTLENRRVRSTGIATVLR</sequence>
<feature type="transmembrane region" description="Helical" evidence="1">
    <location>
        <begin position="57"/>
        <end position="80"/>
    </location>
</feature>
<accession>A0ABP9TL78</accession>
<keyword evidence="1" id="KW-0472">Membrane</keyword>
<proteinExistence type="predicted"/>
<dbReference type="EMBL" id="BAABLK010000025">
    <property type="protein sequence ID" value="GAA5226968.1"/>
    <property type="molecule type" value="Genomic_DNA"/>
</dbReference>
<keyword evidence="3" id="KW-1185">Reference proteome</keyword>
<keyword evidence="1" id="KW-0812">Transmembrane</keyword>
<evidence type="ECO:0000313" key="3">
    <source>
        <dbReference type="Proteomes" id="UP001501257"/>
    </source>
</evidence>
<name>A0ABP9TL78_9MICC</name>
<protein>
    <submittedName>
        <fullName evidence="2">Uncharacterized protein</fullName>
    </submittedName>
</protein>
<dbReference type="RefSeq" id="WP_345467362.1">
    <property type="nucleotide sequence ID" value="NZ_BAABLK010000025.1"/>
</dbReference>
<evidence type="ECO:0000256" key="1">
    <source>
        <dbReference type="SAM" id="Phobius"/>
    </source>
</evidence>
<dbReference type="Proteomes" id="UP001501257">
    <property type="component" value="Unassembled WGS sequence"/>
</dbReference>
<evidence type="ECO:0000313" key="2">
    <source>
        <dbReference type="EMBL" id="GAA5226968.1"/>
    </source>
</evidence>
<reference evidence="3" key="1">
    <citation type="journal article" date="2019" name="Int. J. Syst. Evol. Microbiol.">
        <title>The Global Catalogue of Microorganisms (GCM) 10K type strain sequencing project: providing services to taxonomists for standard genome sequencing and annotation.</title>
        <authorList>
            <consortium name="The Broad Institute Genomics Platform"/>
            <consortium name="The Broad Institute Genome Sequencing Center for Infectious Disease"/>
            <person name="Wu L."/>
            <person name="Ma J."/>
        </authorList>
    </citation>
    <scope>NUCLEOTIDE SEQUENCE [LARGE SCALE GENOMIC DNA]</scope>
    <source>
        <strain evidence="3">JCM 18952</strain>
    </source>
</reference>
<comment type="caution">
    <text evidence="2">The sequence shown here is derived from an EMBL/GenBank/DDBJ whole genome shotgun (WGS) entry which is preliminary data.</text>
</comment>
<organism evidence="2 3">
    <name type="scientific">Paeniglutamicibacter antarcticus</name>
    <dbReference type="NCBI Taxonomy" id="494023"/>
    <lineage>
        <taxon>Bacteria</taxon>
        <taxon>Bacillati</taxon>
        <taxon>Actinomycetota</taxon>
        <taxon>Actinomycetes</taxon>
        <taxon>Micrococcales</taxon>
        <taxon>Micrococcaceae</taxon>
        <taxon>Paeniglutamicibacter</taxon>
    </lineage>
</organism>
<keyword evidence="1" id="KW-1133">Transmembrane helix</keyword>